<accession>A0A2G5TXH8</accession>
<dbReference type="OrthoDB" id="10487166at2759"/>
<proteinExistence type="predicted"/>
<dbReference type="InterPro" id="IPR040161">
    <property type="entry name" value="FB224"/>
</dbReference>
<evidence type="ECO:0000313" key="4">
    <source>
        <dbReference type="Proteomes" id="UP000230233"/>
    </source>
</evidence>
<feature type="compositionally biased region" description="Basic and acidic residues" evidence="1">
    <location>
        <begin position="51"/>
        <end position="66"/>
    </location>
</feature>
<dbReference type="InterPro" id="IPR002900">
    <property type="entry name" value="DUF38/FTH_CAE_spp"/>
</dbReference>
<keyword evidence="4" id="KW-1185">Reference proteome</keyword>
<evidence type="ECO:0000313" key="3">
    <source>
        <dbReference type="EMBL" id="PIC31997.1"/>
    </source>
</evidence>
<comment type="caution">
    <text evidence="3">The sequence shown here is derived from an EMBL/GenBank/DDBJ whole genome shotgun (WGS) entry which is preliminary data.</text>
</comment>
<evidence type="ECO:0000259" key="2">
    <source>
        <dbReference type="Pfam" id="PF01827"/>
    </source>
</evidence>
<feature type="region of interest" description="Disordered" evidence="1">
    <location>
        <begin position="44"/>
        <end position="94"/>
    </location>
</feature>
<evidence type="ECO:0000256" key="1">
    <source>
        <dbReference type="SAM" id="MobiDB-lite"/>
    </source>
</evidence>
<organism evidence="3 4">
    <name type="scientific">Caenorhabditis nigoni</name>
    <dbReference type="NCBI Taxonomy" id="1611254"/>
    <lineage>
        <taxon>Eukaryota</taxon>
        <taxon>Metazoa</taxon>
        <taxon>Ecdysozoa</taxon>
        <taxon>Nematoda</taxon>
        <taxon>Chromadorea</taxon>
        <taxon>Rhabditida</taxon>
        <taxon>Rhabditina</taxon>
        <taxon>Rhabditomorpha</taxon>
        <taxon>Rhabditoidea</taxon>
        <taxon>Rhabditidae</taxon>
        <taxon>Peloderinae</taxon>
        <taxon>Caenorhabditis</taxon>
    </lineage>
</organism>
<protein>
    <recommendedName>
        <fullName evidence="2">DUF38 domain-containing protein</fullName>
    </recommendedName>
</protein>
<gene>
    <name evidence="3" type="primary">Cnig_chr_IV.g12501</name>
    <name evidence="3" type="ORF">B9Z55_012501</name>
</gene>
<dbReference type="AlphaFoldDB" id="A0A2G5TXH8"/>
<reference evidence="4" key="1">
    <citation type="submission" date="2017-10" db="EMBL/GenBank/DDBJ databases">
        <title>Rapid genome shrinkage in a self-fertile nematode reveals novel sperm competition proteins.</title>
        <authorList>
            <person name="Yin D."/>
            <person name="Schwarz E.M."/>
            <person name="Thomas C.G."/>
            <person name="Felde R.L."/>
            <person name="Korf I.F."/>
            <person name="Cutter A.D."/>
            <person name="Schartner C.M."/>
            <person name="Ralston E.J."/>
            <person name="Meyer B.J."/>
            <person name="Haag E.S."/>
        </authorList>
    </citation>
    <scope>NUCLEOTIDE SEQUENCE [LARGE SCALE GENOMIC DNA]</scope>
    <source>
        <strain evidence="4">JU1422</strain>
    </source>
</reference>
<dbReference type="EMBL" id="PDUG01000004">
    <property type="protein sequence ID" value="PIC31997.1"/>
    <property type="molecule type" value="Genomic_DNA"/>
</dbReference>
<name>A0A2G5TXH8_9PELO</name>
<dbReference type="GO" id="GO:0045087">
    <property type="term" value="P:innate immune response"/>
    <property type="evidence" value="ECO:0007669"/>
    <property type="project" value="TreeGrafter"/>
</dbReference>
<dbReference type="PANTHER" id="PTHR23015:SF25">
    <property type="entry name" value="DUF38 DOMAIN-CONTAINING PROTEIN-RELATED"/>
    <property type="match status" value="1"/>
</dbReference>
<feature type="compositionally biased region" description="Basic and acidic residues" evidence="1">
    <location>
        <begin position="74"/>
        <end position="83"/>
    </location>
</feature>
<dbReference type="PANTHER" id="PTHR23015">
    <property type="entry name" value="UNCHARACTERIZED C.ELEGANS PROTEIN"/>
    <property type="match status" value="1"/>
</dbReference>
<sequence>MLHSHFRDLESRDLCVQYEFLKRNSFNDVHRNICEMITSKKGFTRRRRSVPARDGKNPSKLGEVRRSMPMIFEEIPKPRKSTEDDSDVEEPVDTQYQDQSGANFTLRDLADAWDRTLIKKYPGIKHEADKNIRNWKKDLIRIPEEEKKNWKEDLVEDPEVIRTFNFRNFGAEFCELTNNTKCYIKKMKIIMDYGKIKIQMKNRDIVDVIDVDYWRCDQGTTLVWHEYFARFDSSRRFQQLAAYNVFHTIKWTYLHSLEFETEKYNSWNPKVVPFYKFYKQLSHRLRFQIKVKEFKMELSSYDGQDATEDQVMDILKYMDPSILKKITIRKWDDSHMHTNGKARVMKSWRMVPRLKQWRKAEDFDILDRNIQMLKEDYIGEKHVRTVRVGLKEEDIYELCRVVRQRRSTPFNNLTMTVNEDFDFSKAQRLLVEKRDIELVDPIIIDGKPVKISYRLGQLKCDKSAWIMMSFEETELEGKKEKRIIFGVKVIKEKSKFNN</sequence>
<feature type="domain" description="DUF38" evidence="2">
    <location>
        <begin position="304"/>
        <end position="370"/>
    </location>
</feature>
<dbReference type="Proteomes" id="UP000230233">
    <property type="component" value="Chromosome IV"/>
</dbReference>
<dbReference type="Pfam" id="PF01827">
    <property type="entry name" value="FTH"/>
    <property type="match status" value="1"/>
</dbReference>